<accession>A0A9J6PI51</accession>
<dbReference type="Gene3D" id="2.40.50.100">
    <property type="match status" value="1"/>
</dbReference>
<dbReference type="RefSeq" id="WP_269331695.1">
    <property type="nucleotide sequence ID" value="NZ_JAMZFT010000001.1"/>
</dbReference>
<dbReference type="InterPro" id="IPR050465">
    <property type="entry name" value="UPF0194_transport"/>
</dbReference>
<proteinExistence type="predicted"/>
<protein>
    <submittedName>
        <fullName evidence="6">HlyD family efflux transporter periplasmic adaptor subunit</fullName>
    </submittedName>
</protein>
<evidence type="ECO:0000313" key="6">
    <source>
        <dbReference type="EMBL" id="MCP1335762.1"/>
    </source>
</evidence>
<evidence type="ECO:0000256" key="2">
    <source>
        <dbReference type="ARBA" id="ARBA00023054"/>
    </source>
</evidence>
<dbReference type="Gene3D" id="1.10.287.470">
    <property type="entry name" value="Helix hairpin bin"/>
    <property type="match status" value="1"/>
</dbReference>
<dbReference type="EMBL" id="JAMZFT010000001">
    <property type="protein sequence ID" value="MCP1335762.1"/>
    <property type="molecule type" value="Genomic_DNA"/>
</dbReference>
<dbReference type="AlphaFoldDB" id="A0A9J6PI51"/>
<dbReference type="Proteomes" id="UP001055804">
    <property type="component" value="Unassembled WGS sequence"/>
</dbReference>
<feature type="domain" description="YknX-like C-terminal permuted SH3-like" evidence="5">
    <location>
        <begin position="332"/>
        <end position="399"/>
    </location>
</feature>
<evidence type="ECO:0000256" key="1">
    <source>
        <dbReference type="ARBA" id="ARBA00004196"/>
    </source>
</evidence>
<evidence type="ECO:0000256" key="3">
    <source>
        <dbReference type="SAM" id="Coils"/>
    </source>
</evidence>
<evidence type="ECO:0000313" key="7">
    <source>
        <dbReference type="Proteomes" id="UP001055804"/>
    </source>
</evidence>
<keyword evidence="7" id="KW-1185">Reference proteome</keyword>
<dbReference type="PANTHER" id="PTHR32347">
    <property type="entry name" value="EFFLUX SYSTEM COMPONENT YKNX-RELATED"/>
    <property type="match status" value="1"/>
</dbReference>
<feature type="domain" description="Multidrug resistance protein MdtA-like alpha-helical hairpin" evidence="4">
    <location>
        <begin position="117"/>
        <end position="178"/>
    </location>
</feature>
<dbReference type="Pfam" id="PF25989">
    <property type="entry name" value="YknX_C"/>
    <property type="match status" value="1"/>
</dbReference>
<organism evidence="6 7">
    <name type="scientific">Futiania mangrovi</name>
    <dbReference type="NCBI Taxonomy" id="2959716"/>
    <lineage>
        <taxon>Bacteria</taxon>
        <taxon>Pseudomonadati</taxon>
        <taxon>Pseudomonadota</taxon>
        <taxon>Alphaproteobacteria</taxon>
        <taxon>Futianiales</taxon>
        <taxon>Futianiaceae</taxon>
        <taxon>Futiania</taxon>
    </lineage>
</organism>
<dbReference type="InterPro" id="IPR058637">
    <property type="entry name" value="YknX-like_C"/>
</dbReference>
<evidence type="ECO:0000259" key="5">
    <source>
        <dbReference type="Pfam" id="PF25989"/>
    </source>
</evidence>
<dbReference type="Pfam" id="PF25876">
    <property type="entry name" value="HH_MFP_RND"/>
    <property type="match status" value="1"/>
</dbReference>
<name>A0A9J6PI51_9PROT</name>
<dbReference type="InterPro" id="IPR058624">
    <property type="entry name" value="MdtA-like_HH"/>
</dbReference>
<comment type="subcellular location">
    <subcellularLocation>
        <location evidence="1">Cell envelope</location>
    </subcellularLocation>
</comment>
<dbReference type="SUPFAM" id="SSF111369">
    <property type="entry name" value="HlyD-like secretion proteins"/>
    <property type="match status" value="1"/>
</dbReference>
<dbReference type="PANTHER" id="PTHR32347:SF29">
    <property type="entry name" value="UPF0194 MEMBRANE PROTEIN YBHG"/>
    <property type="match status" value="1"/>
</dbReference>
<sequence length="409" mass="44582">MALKWRRLAIWGILVLALAGGLAFAFWPRPVPVDLARVEPGPMTVTIDEEGEARVRDVFVLSAPVGGRLRRIELDVGDAVVADETEVAQIEPADPGFLDVRSEGEADAALRAAQSALQLARAELDQAKAELDFSVAELERARELIRRETISQRALDEAERAFKTRKAAVATAEARLEMRRFEVEQARARLVSPVETQILHGRCVCIPIVAPVGGRILRVLRESAGVVQAGDPLVEIGDPRDLEIVADLLSSDAIRVEPGQKVVIDDWGGPRPLSGLVRRVEPYGFTKVSALGIEEQRVNVVVDLTDPPESWARLGHGYRVEIRVVLWQTERALTVPLTALFRDGERWAVFVAEDGVARLRHVEVGHRDGISAEVRDGLSEGEDVLVHPGDRVAPGTAVTARSVAGASSR</sequence>
<dbReference type="Gene3D" id="2.40.420.20">
    <property type="match status" value="1"/>
</dbReference>
<feature type="coiled-coil region" evidence="3">
    <location>
        <begin position="110"/>
        <end position="144"/>
    </location>
</feature>
<reference evidence="6" key="1">
    <citation type="submission" date="2022-06" db="EMBL/GenBank/DDBJ databases">
        <title>Isolation and Genomics of Futiania mangrovii gen. nov., sp. nov., a Rare and Metabolically-versatile member in the Class Alphaproteobacteria.</title>
        <authorList>
            <person name="Liu L."/>
            <person name="Huang W.-C."/>
            <person name="Pan J."/>
            <person name="Li J."/>
            <person name="Huang Y."/>
            <person name="Du H."/>
            <person name="Liu Y."/>
            <person name="Li M."/>
        </authorList>
    </citation>
    <scope>NUCLEOTIDE SEQUENCE</scope>
    <source>
        <strain evidence="6">FT118</strain>
    </source>
</reference>
<gene>
    <name evidence="6" type="ORF">NJQ99_05005</name>
</gene>
<keyword evidence="2 3" id="KW-0175">Coiled coil</keyword>
<comment type="caution">
    <text evidence="6">The sequence shown here is derived from an EMBL/GenBank/DDBJ whole genome shotgun (WGS) entry which is preliminary data.</text>
</comment>
<dbReference type="GO" id="GO:0030313">
    <property type="term" value="C:cell envelope"/>
    <property type="evidence" value="ECO:0007669"/>
    <property type="project" value="UniProtKB-SubCell"/>
</dbReference>
<evidence type="ECO:0000259" key="4">
    <source>
        <dbReference type="Pfam" id="PF25876"/>
    </source>
</evidence>